<evidence type="ECO:0000256" key="3">
    <source>
        <dbReference type="ARBA" id="ARBA00008346"/>
    </source>
</evidence>
<dbReference type="InterPro" id="IPR018129">
    <property type="entry name" value="PEP_COase_Lys_AS"/>
</dbReference>
<feature type="active site" evidence="10 11">
    <location>
        <position position="154"/>
    </location>
</feature>
<comment type="catalytic activity">
    <reaction evidence="9 10">
        <text>oxaloacetate + phosphate = phosphoenolpyruvate + hydrogencarbonate</text>
        <dbReference type="Rhea" id="RHEA:28370"/>
        <dbReference type="ChEBI" id="CHEBI:16452"/>
        <dbReference type="ChEBI" id="CHEBI:17544"/>
        <dbReference type="ChEBI" id="CHEBI:43474"/>
        <dbReference type="ChEBI" id="CHEBI:58702"/>
        <dbReference type="EC" id="4.1.1.31"/>
    </reaction>
</comment>
<evidence type="ECO:0000256" key="2">
    <source>
        <dbReference type="ARBA" id="ARBA00003670"/>
    </source>
</evidence>
<evidence type="ECO:0000256" key="12">
    <source>
        <dbReference type="PROSITE-ProRule" id="PRU10112"/>
    </source>
</evidence>
<dbReference type="InterPro" id="IPR021135">
    <property type="entry name" value="PEP_COase"/>
</dbReference>
<evidence type="ECO:0000256" key="1">
    <source>
        <dbReference type="ARBA" id="ARBA00001946"/>
    </source>
</evidence>
<dbReference type="EC" id="4.1.1.31" evidence="4 10"/>
<dbReference type="Proteomes" id="UP000617041">
    <property type="component" value="Unassembled WGS sequence"/>
</dbReference>
<keyword evidence="6 10" id="KW-0460">Magnesium</keyword>
<evidence type="ECO:0000256" key="10">
    <source>
        <dbReference type="HAMAP-Rule" id="MF_00595"/>
    </source>
</evidence>
<sequence length="932" mass="103630">MTAPAPPAPARRARDNERPLVEDIRMLGRMLGDVIREQEGVEAFELVERVRKLSVAFRRDADHEADRALKSLLKSLSGDQAVSVIRAFTYFSHLANLAEDRHHIRRRLVHDRAGDQQEGSIEVALARLRWAGVAPKAISHMLAGAYLSPVLTAHPTEVQRQSILDAERGIAHLLAERDEIRARAQPKDALAPRELAANEVQIRARVMQLWQTRLLRFSKLTVQDEIENALSYYEATFLREIPRLYAGLERDLHQPVASFLRMGMWIGGDRDGNPNVDASTLETALRRQCEIALRHYLTEVHYLGRELSVSTMLAPVTPAMQALADASPDRGEHRSDEPYRRALAGMYARLAGTLRAFTGGEAARHLLAPQNPYRDANEFHADLCTIRDSLQASHSGALAAHRLLPLLRAVEVFGFHLATMDLRQTSDQHEAVVAELLSVARVAPDYASMPESARRELLLRLLTDARPLRVVGHQFSPLAQREVGVFEMALRMRAQYGADAVRHYIISHTEAVSDLLEVLLLQKEVGLFRGTLDDGAVADLIVVPLFETIADLRNAAPILREFYALPGILRLVQRSGGEQDVMLGYSDSNKDGGIFTSNWELYRAGTALVQLFDELRGIRLRMFHGRGGTVGRGGGPSYQAILAQPPGTVRGQIRLTEQGEVISSKYANPEIGRRNLETLVAATLEATLLPPPKAAPREFLAAAEALSQASMQAYRALVYDTPGFADFFFAATPIREIAELNIGSRPASRKPGAPRIEDLRAIPWSFSWGQSRATLNGWYGFGSAVRAFLDDPARPRKDGLALLQRMHRQWPFFRALLSNMDMVLAKSDLALASRYASLVADARLRKRVHGAIEAEWHRTVEALQAITGERARLAGNPALARSIRYRFPYIDPLHHLQVELVRRYRAGGSDERVHMGIHLAINGIAAGLRNTG</sequence>
<dbReference type="Gene3D" id="1.20.1440.90">
    <property type="entry name" value="Phosphoenolpyruvate/pyruvate domain"/>
    <property type="match status" value="1"/>
</dbReference>
<dbReference type="HAMAP" id="MF_00595">
    <property type="entry name" value="PEPcase_type1"/>
    <property type="match status" value="1"/>
</dbReference>
<dbReference type="PROSITE" id="PS00393">
    <property type="entry name" value="PEPCASE_2"/>
    <property type="match status" value="1"/>
</dbReference>
<dbReference type="Pfam" id="PF00311">
    <property type="entry name" value="PEPcase"/>
    <property type="match status" value="1"/>
</dbReference>
<dbReference type="GO" id="GO:0006099">
    <property type="term" value="P:tricarboxylic acid cycle"/>
    <property type="evidence" value="ECO:0007669"/>
    <property type="project" value="InterPro"/>
</dbReference>
<dbReference type="GO" id="GO:0005829">
    <property type="term" value="C:cytosol"/>
    <property type="evidence" value="ECO:0007669"/>
    <property type="project" value="TreeGrafter"/>
</dbReference>
<evidence type="ECO:0000256" key="9">
    <source>
        <dbReference type="ARBA" id="ARBA00048995"/>
    </source>
</evidence>
<dbReference type="GO" id="GO:0000287">
    <property type="term" value="F:magnesium ion binding"/>
    <property type="evidence" value="ECO:0007669"/>
    <property type="project" value="UniProtKB-UniRule"/>
</dbReference>
<keyword evidence="7 10" id="KW-0456">Lyase</keyword>
<evidence type="ECO:0000256" key="6">
    <source>
        <dbReference type="ARBA" id="ARBA00022842"/>
    </source>
</evidence>
<dbReference type="AlphaFoldDB" id="A0A934UTA7"/>
<dbReference type="RefSeq" id="WP_200789339.1">
    <property type="nucleotide sequence ID" value="NZ_JAEDAO010000001.1"/>
</dbReference>
<comment type="caution">
    <text evidence="13">The sequence shown here is derived from an EMBL/GenBank/DDBJ whole genome shotgun (WGS) entry which is preliminary data.</text>
</comment>
<dbReference type="InterPro" id="IPR015813">
    <property type="entry name" value="Pyrv/PenolPyrv_kinase-like_dom"/>
</dbReference>
<protein>
    <recommendedName>
        <fullName evidence="5 10">Phosphoenolpyruvate carboxylase</fullName>
        <shortName evidence="10">PEPC</shortName>
        <shortName evidence="10">PEPCase</shortName>
        <ecNumber evidence="4 10">4.1.1.31</ecNumber>
    </recommendedName>
</protein>
<dbReference type="PANTHER" id="PTHR30523">
    <property type="entry name" value="PHOSPHOENOLPYRUVATE CARBOXYLASE"/>
    <property type="match status" value="1"/>
</dbReference>
<comment type="subunit">
    <text evidence="10">Homotetramer.</text>
</comment>
<keyword evidence="8 10" id="KW-0120">Carbon dioxide fixation</keyword>
<evidence type="ECO:0000313" key="13">
    <source>
        <dbReference type="EMBL" id="MBK0394342.1"/>
    </source>
</evidence>
<dbReference type="PROSITE" id="PS00781">
    <property type="entry name" value="PEPCASE_1"/>
    <property type="match status" value="1"/>
</dbReference>
<dbReference type="EMBL" id="JAEDAO010000001">
    <property type="protein sequence ID" value="MBK0394342.1"/>
    <property type="molecule type" value="Genomic_DNA"/>
</dbReference>
<evidence type="ECO:0000256" key="8">
    <source>
        <dbReference type="ARBA" id="ARBA00023300"/>
    </source>
</evidence>
<evidence type="ECO:0000256" key="7">
    <source>
        <dbReference type="ARBA" id="ARBA00023239"/>
    </source>
</evidence>
<name>A0A934UTA7_9BURK</name>
<gene>
    <name evidence="10 13" type="primary">ppc</name>
    <name evidence="13" type="ORF">I8E28_17195</name>
</gene>
<keyword evidence="14" id="KW-1185">Reference proteome</keyword>
<evidence type="ECO:0000256" key="11">
    <source>
        <dbReference type="PROSITE-ProRule" id="PRU10111"/>
    </source>
</evidence>
<dbReference type="SUPFAM" id="SSF51621">
    <property type="entry name" value="Phosphoenolpyruvate/pyruvate domain"/>
    <property type="match status" value="1"/>
</dbReference>
<reference evidence="13" key="1">
    <citation type="submission" date="2020-12" db="EMBL/GenBank/DDBJ databases">
        <title>Ramlibacter sp. nov., isolated from a freshwater alga, Cryptomonas.</title>
        <authorList>
            <person name="Kim H.M."/>
            <person name="Jeon C.O."/>
        </authorList>
    </citation>
    <scope>NUCLEOTIDE SEQUENCE</scope>
    <source>
        <strain evidence="13">CrO1</strain>
    </source>
</reference>
<dbReference type="GO" id="GO:0006107">
    <property type="term" value="P:oxaloacetate metabolic process"/>
    <property type="evidence" value="ECO:0007669"/>
    <property type="project" value="UniProtKB-UniRule"/>
</dbReference>
<dbReference type="InterPro" id="IPR033129">
    <property type="entry name" value="PEPCASE_His_AS"/>
</dbReference>
<organism evidence="13 14">
    <name type="scientific">Ramlibacter algicola</name>
    <dbReference type="NCBI Taxonomy" id="2795217"/>
    <lineage>
        <taxon>Bacteria</taxon>
        <taxon>Pseudomonadati</taxon>
        <taxon>Pseudomonadota</taxon>
        <taxon>Betaproteobacteria</taxon>
        <taxon>Burkholderiales</taxon>
        <taxon>Comamonadaceae</taxon>
        <taxon>Ramlibacter</taxon>
    </lineage>
</organism>
<dbReference type="NCBIfam" id="NF000584">
    <property type="entry name" value="PRK00009.1"/>
    <property type="match status" value="1"/>
</dbReference>
<dbReference type="PANTHER" id="PTHR30523:SF6">
    <property type="entry name" value="PHOSPHOENOLPYRUVATE CARBOXYLASE"/>
    <property type="match status" value="1"/>
</dbReference>
<dbReference type="PRINTS" id="PR00150">
    <property type="entry name" value="PEPCARBXLASE"/>
</dbReference>
<dbReference type="GO" id="GO:0008964">
    <property type="term" value="F:phosphoenolpyruvate carboxylase activity"/>
    <property type="evidence" value="ECO:0007669"/>
    <property type="project" value="UniProtKB-UniRule"/>
</dbReference>
<evidence type="ECO:0000313" key="14">
    <source>
        <dbReference type="Proteomes" id="UP000617041"/>
    </source>
</evidence>
<proteinExistence type="inferred from homology"/>
<comment type="cofactor">
    <cofactor evidence="1 10">
        <name>Mg(2+)</name>
        <dbReference type="ChEBI" id="CHEBI:18420"/>
    </cofactor>
</comment>
<comment type="similarity">
    <text evidence="3 10">Belongs to the PEPCase type 1 family.</text>
</comment>
<comment type="function">
    <text evidence="2 10">Forms oxaloacetate, a four-carbon dicarboxylic acid source for the tricarboxylic acid cycle.</text>
</comment>
<evidence type="ECO:0000256" key="4">
    <source>
        <dbReference type="ARBA" id="ARBA00012305"/>
    </source>
</evidence>
<dbReference type="GO" id="GO:0015977">
    <property type="term" value="P:carbon fixation"/>
    <property type="evidence" value="ECO:0007669"/>
    <property type="project" value="UniProtKB-UniRule"/>
</dbReference>
<evidence type="ECO:0000256" key="5">
    <source>
        <dbReference type="ARBA" id="ARBA00022419"/>
    </source>
</evidence>
<accession>A0A934UTA7</accession>
<dbReference type="InterPro" id="IPR022805">
    <property type="entry name" value="PEP_COase_bac/pln-type"/>
</dbReference>
<feature type="active site" evidence="10 12">
    <location>
        <position position="590"/>
    </location>
</feature>